<organism evidence="3 4">
    <name type="scientific">Lujinxingia litoralis</name>
    <dbReference type="NCBI Taxonomy" id="2211119"/>
    <lineage>
        <taxon>Bacteria</taxon>
        <taxon>Deltaproteobacteria</taxon>
        <taxon>Bradymonadales</taxon>
        <taxon>Lujinxingiaceae</taxon>
        <taxon>Lujinxingia</taxon>
    </lineage>
</organism>
<dbReference type="Pfam" id="PF13646">
    <property type="entry name" value="HEAT_2"/>
    <property type="match status" value="1"/>
</dbReference>
<dbReference type="InterPro" id="IPR004155">
    <property type="entry name" value="PBS_lyase_HEAT"/>
</dbReference>
<sequence>MRLRSLTLAMLLLSAPMLAAAPARAQSAPLTSAPEVPGTPGRPDPDAGDSSTDAGEPQGVARLPFVLAGFEHFPDRKELDRLAPPAEMIAGLQNLLFDPDQRPLLRLRAIDALSLYAHPDAHLPLGRLAAADHRRDDFPLDAPARTRQQARHRALTALARADHPEAFEIWRDALGQDDLQVRLTAITLLRRHAPERARPHLEKLAATDTRPAVQRALLRPIGGADNAPSRPIP</sequence>
<dbReference type="SUPFAM" id="SSF48371">
    <property type="entry name" value="ARM repeat"/>
    <property type="match status" value="1"/>
</dbReference>
<feature type="signal peptide" evidence="2">
    <location>
        <begin position="1"/>
        <end position="25"/>
    </location>
</feature>
<feature type="region of interest" description="Disordered" evidence="1">
    <location>
        <begin position="26"/>
        <end position="57"/>
    </location>
</feature>
<feature type="chain" id="PRO_5016326436" description="HEAT repeat domain-containing protein" evidence="2">
    <location>
        <begin position="26"/>
        <end position="233"/>
    </location>
</feature>
<proteinExistence type="predicted"/>
<protein>
    <recommendedName>
        <fullName evidence="5">HEAT repeat domain-containing protein</fullName>
    </recommendedName>
</protein>
<evidence type="ECO:0000313" key="3">
    <source>
        <dbReference type="EMBL" id="RAL20268.1"/>
    </source>
</evidence>
<keyword evidence="2" id="KW-0732">Signal</keyword>
<dbReference type="InterPro" id="IPR011989">
    <property type="entry name" value="ARM-like"/>
</dbReference>
<gene>
    <name evidence="3" type="ORF">DL240_17975</name>
</gene>
<reference evidence="3 4" key="1">
    <citation type="submission" date="2018-05" db="EMBL/GenBank/DDBJ databases">
        <title>Lujinxingia marina gen. nov. sp. nov., a new facultative anaerobic member of the class Deltaproteobacteria, and proposal of Lujinxingaceae fam. nov.</title>
        <authorList>
            <person name="Li C.-M."/>
        </authorList>
    </citation>
    <scope>NUCLEOTIDE SEQUENCE [LARGE SCALE GENOMIC DNA]</scope>
    <source>
        <strain evidence="3 4">B210</strain>
    </source>
</reference>
<dbReference type="Gene3D" id="1.25.10.10">
    <property type="entry name" value="Leucine-rich Repeat Variant"/>
    <property type="match status" value="1"/>
</dbReference>
<comment type="caution">
    <text evidence="3">The sequence shown here is derived from an EMBL/GenBank/DDBJ whole genome shotgun (WGS) entry which is preliminary data.</text>
</comment>
<dbReference type="SMART" id="SM00567">
    <property type="entry name" value="EZ_HEAT"/>
    <property type="match status" value="3"/>
</dbReference>
<evidence type="ECO:0000256" key="2">
    <source>
        <dbReference type="SAM" id="SignalP"/>
    </source>
</evidence>
<keyword evidence="4" id="KW-1185">Reference proteome</keyword>
<dbReference type="EMBL" id="QHKO01000012">
    <property type="protein sequence ID" value="RAL20268.1"/>
    <property type="molecule type" value="Genomic_DNA"/>
</dbReference>
<evidence type="ECO:0000256" key="1">
    <source>
        <dbReference type="SAM" id="MobiDB-lite"/>
    </source>
</evidence>
<dbReference type="InterPro" id="IPR016024">
    <property type="entry name" value="ARM-type_fold"/>
</dbReference>
<accession>A0A328C106</accession>
<dbReference type="AlphaFoldDB" id="A0A328C106"/>
<name>A0A328C106_9DELT</name>
<dbReference type="Proteomes" id="UP000249169">
    <property type="component" value="Unassembled WGS sequence"/>
</dbReference>
<evidence type="ECO:0008006" key="5">
    <source>
        <dbReference type="Google" id="ProtNLM"/>
    </source>
</evidence>
<evidence type="ECO:0000313" key="4">
    <source>
        <dbReference type="Proteomes" id="UP000249169"/>
    </source>
</evidence>